<protein>
    <submittedName>
        <fullName evidence="3">Glycosyltransferase involved in cell wall bisynthesis</fullName>
    </submittedName>
</protein>
<evidence type="ECO:0000313" key="3">
    <source>
        <dbReference type="EMBL" id="SMO49742.1"/>
    </source>
</evidence>
<proteinExistence type="predicted"/>
<feature type="domain" description="Glycosyl transferase family 1" evidence="1">
    <location>
        <begin position="191"/>
        <end position="334"/>
    </location>
</feature>
<accession>A0A521BRE1</accession>
<name>A0A521BRE1_SACCC</name>
<feature type="domain" description="Glycosyltransferase subfamily 4-like N-terminal" evidence="2">
    <location>
        <begin position="23"/>
        <end position="180"/>
    </location>
</feature>
<gene>
    <name evidence="3" type="ORF">SAMN06265379_10222</name>
</gene>
<dbReference type="InterPro" id="IPR050194">
    <property type="entry name" value="Glycosyltransferase_grp1"/>
</dbReference>
<keyword evidence="3" id="KW-0808">Transferase</keyword>
<dbReference type="SUPFAM" id="SSF53756">
    <property type="entry name" value="UDP-Glycosyltransferase/glycogen phosphorylase"/>
    <property type="match status" value="1"/>
</dbReference>
<dbReference type="GO" id="GO:0016757">
    <property type="term" value="F:glycosyltransferase activity"/>
    <property type="evidence" value="ECO:0007669"/>
    <property type="project" value="InterPro"/>
</dbReference>
<dbReference type="Pfam" id="PF00534">
    <property type="entry name" value="Glycos_transf_1"/>
    <property type="match status" value="1"/>
</dbReference>
<dbReference type="CDD" id="cd03801">
    <property type="entry name" value="GT4_PimA-like"/>
    <property type="match status" value="1"/>
</dbReference>
<dbReference type="RefSeq" id="WP_185957451.1">
    <property type="nucleotide sequence ID" value="NZ_FXTB01000002.1"/>
</dbReference>
<dbReference type="Pfam" id="PF13439">
    <property type="entry name" value="Glyco_transf_4"/>
    <property type="match status" value="1"/>
</dbReference>
<organism evidence="3 4">
    <name type="scientific">Saccharicrinis carchari</name>
    <dbReference type="NCBI Taxonomy" id="1168039"/>
    <lineage>
        <taxon>Bacteria</taxon>
        <taxon>Pseudomonadati</taxon>
        <taxon>Bacteroidota</taxon>
        <taxon>Bacteroidia</taxon>
        <taxon>Marinilabiliales</taxon>
        <taxon>Marinilabiliaceae</taxon>
        <taxon>Saccharicrinis</taxon>
    </lineage>
</organism>
<dbReference type="InterPro" id="IPR001296">
    <property type="entry name" value="Glyco_trans_1"/>
</dbReference>
<sequence length="370" mass="41639">MIEKAAGKKSIAVIGLKGLPAFGGAATVGQNLIAGMYSSFKFTVLSVASHAESRFEMGDVEQIVFKSFPIKKLNILIYYIKSCLHVLFSAKYDLIHLHHTDGAFILPFLRLKYKVVLTSHARPQENTKWGWWVKLFFRVNENIAIRFSNVFAVVAMPLQQKYNSLYKKDILYIPNGIDLDLLPVLDTVEGNTKDAIVFAAGRIIPVKGLHILLRALKNIDFKGQLIVVGNLDQLPAYKKQIMALANGLNVEFVGMIKEKVKLLSLVKECRLFVFPSLTEAMSIMLFEAAMVKIPIICSDIAANTAVFNTDEVVFFKSDDELDLSAKIKEFLLHNSDGAIMPNKAFDKLANNYTWTKIAPKYRQIYEQLIR</sequence>
<evidence type="ECO:0000259" key="1">
    <source>
        <dbReference type="Pfam" id="PF00534"/>
    </source>
</evidence>
<dbReference type="Gene3D" id="3.40.50.2000">
    <property type="entry name" value="Glycogen Phosphorylase B"/>
    <property type="match status" value="2"/>
</dbReference>
<dbReference type="AlphaFoldDB" id="A0A521BRE1"/>
<reference evidence="3 4" key="1">
    <citation type="submission" date="2017-05" db="EMBL/GenBank/DDBJ databases">
        <authorList>
            <person name="Varghese N."/>
            <person name="Submissions S."/>
        </authorList>
    </citation>
    <scope>NUCLEOTIDE SEQUENCE [LARGE SCALE GENOMIC DNA]</scope>
    <source>
        <strain evidence="3 4">DSM 27040</strain>
    </source>
</reference>
<dbReference type="PANTHER" id="PTHR45947">
    <property type="entry name" value="SULFOQUINOVOSYL TRANSFERASE SQD2"/>
    <property type="match status" value="1"/>
</dbReference>
<dbReference type="EMBL" id="FXTB01000002">
    <property type="protein sequence ID" value="SMO49742.1"/>
    <property type="molecule type" value="Genomic_DNA"/>
</dbReference>
<evidence type="ECO:0000313" key="4">
    <source>
        <dbReference type="Proteomes" id="UP000319040"/>
    </source>
</evidence>
<evidence type="ECO:0000259" key="2">
    <source>
        <dbReference type="Pfam" id="PF13439"/>
    </source>
</evidence>
<dbReference type="InterPro" id="IPR028098">
    <property type="entry name" value="Glyco_trans_4-like_N"/>
</dbReference>
<keyword evidence="4" id="KW-1185">Reference proteome</keyword>
<dbReference type="Proteomes" id="UP000319040">
    <property type="component" value="Unassembled WGS sequence"/>
</dbReference>
<dbReference type="PANTHER" id="PTHR45947:SF3">
    <property type="entry name" value="SULFOQUINOVOSYL TRANSFERASE SQD2"/>
    <property type="match status" value="1"/>
</dbReference>